<dbReference type="RefSeq" id="XP_013775490.1">
    <property type="nucleotide sequence ID" value="XM_013920036.2"/>
</dbReference>
<evidence type="ECO:0000256" key="1">
    <source>
        <dbReference type="SAM" id="Coils"/>
    </source>
</evidence>
<dbReference type="PANTHER" id="PTHR28309:SF1">
    <property type="entry name" value="REQUIRED FOR EXCISION 1-B DOMAIN-CONTAINING PROTEIN"/>
    <property type="match status" value="1"/>
</dbReference>
<evidence type="ECO:0000313" key="2">
    <source>
        <dbReference type="Proteomes" id="UP000694941"/>
    </source>
</evidence>
<keyword evidence="1" id="KW-0175">Coiled coil</keyword>
<feature type="coiled-coil region" evidence="1">
    <location>
        <begin position="82"/>
        <end position="109"/>
    </location>
</feature>
<dbReference type="Proteomes" id="UP000694941">
    <property type="component" value="Unplaced"/>
</dbReference>
<dbReference type="InterPro" id="IPR039491">
    <property type="entry name" value="REX1-B"/>
</dbReference>
<proteinExistence type="predicted"/>
<protein>
    <submittedName>
        <fullName evidence="3">Uncharacterized protein C19orf60 homolog</fullName>
    </submittedName>
</protein>
<evidence type="ECO:0000313" key="3">
    <source>
        <dbReference type="RefSeq" id="XP_013775490.1"/>
    </source>
</evidence>
<sequence>MSEMNGNILSLLKQCCSLQEERAHTYHLFQEAHKIYLKTAPQYDFVRFRQLVHEITQEFKRISEGMISIEQRLRTEFKSSHLADILSQLQEEEKTKLELTAKLQLAKQSVIDHPEEPERQAVVIDLKQRLGDVVIKINEYLEELRYQMQEL</sequence>
<name>A0ABM1B5Z0_LIMPO</name>
<dbReference type="GeneID" id="106460344"/>
<gene>
    <name evidence="3" type="primary">LOC106460344</name>
</gene>
<keyword evidence="2" id="KW-1185">Reference proteome</keyword>
<reference evidence="3" key="1">
    <citation type="submission" date="2025-08" db="UniProtKB">
        <authorList>
            <consortium name="RefSeq"/>
        </authorList>
    </citation>
    <scope>IDENTIFICATION</scope>
    <source>
        <tissue evidence="3">Muscle</tissue>
    </source>
</reference>
<dbReference type="PANTHER" id="PTHR28309">
    <property type="entry name" value="REQUIRED FOR EXCISION 1-B DOMAIN-CONTAINING PROTEIN"/>
    <property type="match status" value="1"/>
</dbReference>
<dbReference type="Pfam" id="PF14966">
    <property type="entry name" value="DNA_repr_REX1B"/>
    <property type="match status" value="1"/>
</dbReference>
<organism evidence="2 3">
    <name type="scientific">Limulus polyphemus</name>
    <name type="common">Atlantic horseshoe crab</name>
    <dbReference type="NCBI Taxonomy" id="6850"/>
    <lineage>
        <taxon>Eukaryota</taxon>
        <taxon>Metazoa</taxon>
        <taxon>Ecdysozoa</taxon>
        <taxon>Arthropoda</taxon>
        <taxon>Chelicerata</taxon>
        <taxon>Merostomata</taxon>
        <taxon>Xiphosura</taxon>
        <taxon>Limulidae</taxon>
        <taxon>Limulus</taxon>
    </lineage>
</organism>
<accession>A0ABM1B5Z0</accession>